<dbReference type="Pfam" id="PF21777">
    <property type="entry name" value="SDR-like"/>
    <property type="match status" value="1"/>
</dbReference>
<dbReference type="InterPro" id="IPR048623">
    <property type="entry name" value="SDR-like_proteobact"/>
</dbReference>
<accession>A0ABX1IWG3</accession>
<organism evidence="2 3">
    <name type="scientific">Amycolatopsis acididurans</name>
    <dbReference type="NCBI Taxonomy" id="2724524"/>
    <lineage>
        <taxon>Bacteria</taxon>
        <taxon>Bacillati</taxon>
        <taxon>Actinomycetota</taxon>
        <taxon>Actinomycetes</taxon>
        <taxon>Pseudonocardiales</taxon>
        <taxon>Pseudonocardiaceae</taxon>
        <taxon>Amycolatopsis</taxon>
    </lineage>
</organism>
<dbReference type="SUPFAM" id="SSF51735">
    <property type="entry name" value="NAD(P)-binding Rossmann-fold domains"/>
    <property type="match status" value="1"/>
</dbReference>
<dbReference type="RefSeq" id="WP_168510733.1">
    <property type="nucleotide sequence ID" value="NZ_JAAXLS010000001.1"/>
</dbReference>
<comment type="caution">
    <text evidence="2">The sequence shown here is derived from an EMBL/GenBank/DDBJ whole genome shotgun (WGS) entry which is preliminary data.</text>
</comment>
<feature type="domain" description="Short chain dehydrogenase-like proteobacteria" evidence="1">
    <location>
        <begin position="66"/>
        <end position="114"/>
    </location>
</feature>
<reference evidence="2 3" key="1">
    <citation type="submission" date="2020-04" db="EMBL/GenBank/DDBJ databases">
        <title>Novel species.</title>
        <authorList>
            <person name="Teo W.F.A."/>
            <person name="Lipun K."/>
            <person name="Srisuk N."/>
            <person name="Duangmal K."/>
        </authorList>
    </citation>
    <scope>NUCLEOTIDE SEQUENCE [LARGE SCALE GENOMIC DNA]</scope>
    <source>
        <strain evidence="2 3">K13G38</strain>
    </source>
</reference>
<evidence type="ECO:0000259" key="1">
    <source>
        <dbReference type="Pfam" id="PF21777"/>
    </source>
</evidence>
<sequence length="116" mass="11437">MAEQVVVPVSGKAGLAQAASGEVSALLGDAFAEARDAVLRLDPGGAVLLRCEPGQDGAVLVGAVTSLCRTLAREAAPRGVRVNAVVARPGADVAALIEFLGSAASVMCTGAVLKAV</sequence>
<proteinExistence type="predicted"/>
<dbReference type="InterPro" id="IPR036291">
    <property type="entry name" value="NAD(P)-bd_dom_sf"/>
</dbReference>
<dbReference type="Gene3D" id="3.40.50.720">
    <property type="entry name" value="NAD(P)-binding Rossmann-like Domain"/>
    <property type="match status" value="1"/>
</dbReference>
<dbReference type="Proteomes" id="UP000715441">
    <property type="component" value="Unassembled WGS sequence"/>
</dbReference>
<name>A0ABX1IWG3_9PSEU</name>
<gene>
    <name evidence="2" type="ORF">HFP15_02045</name>
</gene>
<keyword evidence="3" id="KW-1185">Reference proteome</keyword>
<protein>
    <recommendedName>
        <fullName evidence="1">Short chain dehydrogenase-like proteobacteria domain-containing protein</fullName>
    </recommendedName>
</protein>
<evidence type="ECO:0000313" key="3">
    <source>
        <dbReference type="Proteomes" id="UP000715441"/>
    </source>
</evidence>
<evidence type="ECO:0000313" key="2">
    <source>
        <dbReference type="EMBL" id="NKQ51659.1"/>
    </source>
</evidence>
<dbReference type="EMBL" id="JAAXLS010000001">
    <property type="protein sequence ID" value="NKQ51659.1"/>
    <property type="molecule type" value="Genomic_DNA"/>
</dbReference>